<organism evidence="11 12">
    <name type="scientific">Sporomusa acidovorans (strain ATCC 49682 / DSM 3132 / Mol)</name>
    <dbReference type="NCBI Taxonomy" id="1123286"/>
    <lineage>
        <taxon>Bacteria</taxon>
        <taxon>Bacillati</taxon>
        <taxon>Bacillota</taxon>
        <taxon>Negativicutes</taxon>
        <taxon>Selenomonadales</taxon>
        <taxon>Sporomusaceae</taxon>
        <taxon>Sporomusa</taxon>
    </lineage>
</organism>
<dbReference type="Proteomes" id="UP000216052">
    <property type="component" value="Chromosome"/>
</dbReference>
<feature type="compositionally biased region" description="Basic and acidic residues" evidence="9">
    <location>
        <begin position="506"/>
        <end position="516"/>
    </location>
</feature>
<dbReference type="InterPro" id="IPR011604">
    <property type="entry name" value="PDDEXK-like_dom_sf"/>
</dbReference>
<keyword evidence="1" id="KW-0547">Nucleotide-binding</keyword>
<feature type="domain" description="PD-(D/E)XK endonuclease-like" evidence="10">
    <location>
        <begin position="88"/>
        <end position="223"/>
    </location>
</feature>
<evidence type="ECO:0000256" key="2">
    <source>
        <dbReference type="ARBA" id="ARBA00022763"/>
    </source>
</evidence>
<feature type="region of interest" description="Disordered" evidence="9">
    <location>
        <begin position="467"/>
        <end position="516"/>
    </location>
</feature>
<evidence type="ECO:0000313" key="12">
    <source>
        <dbReference type="Proteomes" id="UP000216052"/>
    </source>
</evidence>
<dbReference type="Pfam" id="PF12705">
    <property type="entry name" value="PDDEXK_1"/>
    <property type="match status" value="1"/>
</dbReference>
<evidence type="ECO:0000256" key="3">
    <source>
        <dbReference type="ARBA" id="ARBA00022801"/>
    </source>
</evidence>
<evidence type="ECO:0000256" key="7">
    <source>
        <dbReference type="ARBA" id="ARBA00023204"/>
    </source>
</evidence>
<feature type="coiled-coil region" evidence="8">
    <location>
        <begin position="154"/>
        <end position="185"/>
    </location>
</feature>
<accession>A0ABZ3J6G2</accession>
<evidence type="ECO:0000256" key="4">
    <source>
        <dbReference type="ARBA" id="ARBA00022806"/>
    </source>
</evidence>
<keyword evidence="8" id="KW-0175">Coiled coil</keyword>
<name>A0ABZ3J6G2_SPOA4</name>
<evidence type="ECO:0000256" key="5">
    <source>
        <dbReference type="ARBA" id="ARBA00022840"/>
    </source>
</evidence>
<dbReference type="InterPro" id="IPR038726">
    <property type="entry name" value="PDDEXK_AddAB-type"/>
</dbReference>
<sequence>MRYLDKVKALQWTPKGPDIYGAINSLVIGQALHTGIEKDVDTAIKEYFASYPVITDHHIDEAIKLEYLLPKVKEILPEGQSEVQIMTSDFIGFIDRLTPNDDGTYDIYDFKYSNNIKNYLNSHQLHVYKYFYEKMTGKKIRRLYFVFVPKIQIKQKKTEDLRQYRERIKSELEKAEVKIIEVEFNYEKVIEFMAGVKHCLELKDFNKNPNYLCDWCEYQEFCEKGWDYMLLPENKRRNVDTIEKKVIWLYGSPFSGKTHLANQFPDPLMLNTDGNIRFVDSPFIAIKDIVKIEGRVTKKTLAWEVFKDAIAELEKKQNDFKTIVVDLLEDTYEHCRLYMYDKLGITHESDDSFRAWDKVRSEFLNTLKRLMNLDYENIVLISHEDTSKDITKKGGDKVTSIKPNINDKCANKVAGMVDIVARVIADGDVRTLSFKTNEVIFGGGRLTVVNKEIPLEYSELIKVYEEVNSGKKSETTQPAATTGRRGRNTPEPEKPAAQSPTSQPEEMQRKEIADKDRYFYHSESDSYWMVKKGEELPIDMNAEISIELDKVEWEDQKKQAEAATSKTDEKPAEPAKPEVKSETPPATSTRRTRKPRS</sequence>
<dbReference type="Pfam" id="PF13479">
    <property type="entry name" value="AAA_24"/>
    <property type="match status" value="1"/>
</dbReference>
<keyword evidence="3" id="KW-0378">Hydrolase</keyword>
<keyword evidence="7" id="KW-0234">DNA repair</keyword>
<evidence type="ECO:0000256" key="8">
    <source>
        <dbReference type="SAM" id="Coils"/>
    </source>
</evidence>
<keyword evidence="5" id="KW-0067">ATP-binding</keyword>
<evidence type="ECO:0000259" key="10">
    <source>
        <dbReference type="Pfam" id="PF12705"/>
    </source>
</evidence>
<dbReference type="EMBL" id="CP155571">
    <property type="protein sequence ID" value="XFO73969.1"/>
    <property type="molecule type" value="Genomic_DNA"/>
</dbReference>
<keyword evidence="6" id="KW-0238">DNA-binding</keyword>
<keyword evidence="12" id="KW-1185">Reference proteome</keyword>
<gene>
    <name evidence="11" type="ORF">SPACI_040770</name>
</gene>
<dbReference type="Gene3D" id="3.90.320.10">
    <property type="match status" value="1"/>
</dbReference>
<evidence type="ECO:0000256" key="9">
    <source>
        <dbReference type="SAM" id="MobiDB-lite"/>
    </source>
</evidence>
<evidence type="ECO:0000313" key="11">
    <source>
        <dbReference type="EMBL" id="XFO73969.1"/>
    </source>
</evidence>
<evidence type="ECO:0000256" key="6">
    <source>
        <dbReference type="ARBA" id="ARBA00023125"/>
    </source>
</evidence>
<feature type="compositionally biased region" description="Basic and acidic residues" evidence="9">
    <location>
        <begin position="554"/>
        <end position="581"/>
    </location>
</feature>
<protein>
    <recommendedName>
        <fullName evidence="10">PD-(D/E)XK endonuclease-like domain-containing protein</fullName>
    </recommendedName>
</protein>
<keyword evidence="2" id="KW-0227">DNA damage</keyword>
<reference evidence="11" key="1">
    <citation type="submission" date="2024-05" db="EMBL/GenBank/DDBJ databases">
        <title>Isolation and characterization of Sporomusa carbonis sp. nov., a carboxydotrophic hydrogenogen in the genus of Sporomusa isolated from a charcoal burning pile.</title>
        <authorList>
            <person name="Boeer T."/>
            <person name="Rosenbaum F."/>
            <person name="Eysell L."/>
            <person name="Mueller V."/>
            <person name="Daniel R."/>
            <person name="Poehlein A."/>
        </authorList>
    </citation>
    <scope>NUCLEOTIDE SEQUENCE [LARGE SCALE GENOMIC DNA]</scope>
    <source>
        <strain evidence="11">DSM 3132</strain>
    </source>
</reference>
<feature type="region of interest" description="Disordered" evidence="9">
    <location>
        <begin position="554"/>
        <end position="597"/>
    </location>
</feature>
<proteinExistence type="predicted"/>
<evidence type="ECO:0000256" key="1">
    <source>
        <dbReference type="ARBA" id="ARBA00022741"/>
    </source>
</evidence>
<keyword evidence="4" id="KW-0347">Helicase</keyword>